<dbReference type="Gene3D" id="3.40.50.300">
    <property type="entry name" value="P-loop containing nucleotide triphosphate hydrolases"/>
    <property type="match status" value="1"/>
</dbReference>
<dbReference type="PANTHER" id="PTHR34301:SF8">
    <property type="entry name" value="ATPASE DOMAIN-CONTAINING PROTEIN"/>
    <property type="match status" value="1"/>
</dbReference>
<evidence type="ECO:0000313" key="3">
    <source>
        <dbReference type="Proteomes" id="UP000051497"/>
    </source>
</evidence>
<accession>A0A0Q9YMV7</accession>
<sequence length="378" mass="42656">MRLRDYFPLGLAKGDAFCNRENETELLVDNLKNGKHTLLVATRRYGKSSLALHAIKLSGLPYVEIDFYMASNEKAVEKYILDGVVDLIGKSFGSVDKIINSIKRYLKNLKPKLDIGPSAFKLELAVDNAVDPATNVKEALLLLEKLLEEKGMQAVMLMDEFQSVGSIAKGSGIEAAIRHVAQKTKHLTILFSGSNRKLLTTMFEDENRPLYKLCWKMQLKRIDQKHYHDHLQKAAISAWKNRLEDEILNEILSITERHPFYVNKLCDRVWSLNKKSPPSLLAVSQAWIEIIEEEKSDAIKDILQLSAGQKAVLTQIAKGAAQLTNKKTILRLEMSSSSIITAIEGLEEKDIIEKQGNKYQVINPVLKHFVLKSSTEEL</sequence>
<dbReference type="SUPFAM" id="SSF52540">
    <property type="entry name" value="P-loop containing nucleoside triphosphate hydrolases"/>
    <property type="match status" value="1"/>
</dbReference>
<comment type="caution">
    <text evidence="1">The sequence shown here is derived from an EMBL/GenBank/DDBJ whole genome shotgun (WGS) entry which is preliminary data.</text>
</comment>
<dbReference type="RefSeq" id="WP_075067712.1">
    <property type="nucleotide sequence ID" value="NZ_LKAJ02000003.1"/>
</dbReference>
<dbReference type="AlphaFoldDB" id="A0A0Q9YMV7"/>
<dbReference type="OrthoDB" id="9805535at2"/>
<reference evidence="1" key="1">
    <citation type="submission" date="2015-09" db="EMBL/GenBank/DDBJ databases">
        <title>Draft Genome Sequences of Two Novel Amoeba-resistant Intranuclear Bacteria, Candidatus Berkiella cookevillensis and Candidatus Berkiella aquae.</title>
        <authorList>
            <person name="Mehari Y.T."/>
            <person name="Arivett B.A."/>
            <person name="Farone A.L."/>
            <person name="Gunderson J.H."/>
            <person name="Farone M.B."/>
        </authorList>
    </citation>
    <scope>NUCLEOTIDE SEQUENCE [LARGE SCALE GENOMIC DNA]</scope>
    <source>
        <strain evidence="1">HT99</strain>
    </source>
</reference>
<dbReference type="EMBL" id="LKAJ02000003">
    <property type="protein sequence ID" value="MCS5712849.1"/>
    <property type="molecule type" value="Genomic_DNA"/>
</dbReference>
<evidence type="ECO:0000313" key="2">
    <source>
        <dbReference type="EMBL" id="MCS5712849.1"/>
    </source>
</evidence>
<protein>
    <submittedName>
        <fullName evidence="1">Archaeal ATPase</fullName>
    </submittedName>
</protein>
<reference evidence="2" key="2">
    <citation type="journal article" date="2016" name="Genome Announc.">
        <title>Draft Genome Sequences of Two Novel Amoeba-Resistant Intranuclear Bacteria, 'Candidatus Berkiella cookevillensis' and 'Candidatus Berkiella aquae'.</title>
        <authorList>
            <person name="Mehari Y.T."/>
            <person name="Arivett B.A."/>
            <person name="Farone A.L."/>
            <person name="Gunderson J.H."/>
            <person name="Farone M.B."/>
        </authorList>
    </citation>
    <scope>NUCLEOTIDE SEQUENCE</scope>
    <source>
        <strain evidence="2">HT99</strain>
    </source>
</reference>
<dbReference type="PANTHER" id="PTHR34301">
    <property type="entry name" value="DNA-BINDING PROTEIN-RELATED"/>
    <property type="match status" value="1"/>
</dbReference>
<dbReference type="Proteomes" id="UP000051497">
    <property type="component" value="Unassembled WGS sequence"/>
</dbReference>
<reference evidence="2" key="3">
    <citation type="submission" date="2021-06" db="EMBL/GenBank/DDBJ databases">
        <title>Genomic Description and Analysis of Intracellular Bacteria, Candidatus Berkiella cookevillensis and Candidatus Berkiella aquae.</title>
        <authorList>
            <person name="Kidane D.T."/>
            <person name="Mehari Y.T."/>
            <person name="Rice F.C."/>
            <person name="Arivett B.A."/>
            <person name="Farone A.L."/>
            <person name="Berk S.G."/>
            <person name="Farone M.B."/>
        </authorList>
    </citation>
    <scope>NUCLEOTIDE SEQUENCE</scope>
    <source>
        <strain evidence="2">HT99</strain>
    </source>
</reference>
<evidence type="ECO:0000313" key="1">
    <source>
        <dbReference type="EMBL" id="KRG17809.1"/>
    </source>
</evidence>
<dbReference type="EMBL" id="LKAJ01000024">
    <property type="protein sequence ID" value="KRG17809.1"/>
    <property type="molecule type" value="Genomic_DNA"/>
</dbReference>
<name>A0A0Q9YMV7_9GAMM</name>
<organism evidence="1">
    <name type="scientific">Candidatus Berkiella aquae</name>
    <dbReference type="NCBI Taxonomy" id="295108"/>
    <lineage>
        <taxon>Bacteria</taxon>
        <taxon>Pseudomonadati</taxon>
        <taxon>Pseudomonadota</taxon>
        <taxon>Gammaproteobacteria</taxon>
        <taxon>Candidatus Berkiellales</taxon>
        <taxon>Candidatus Berkiellaceae</taxon>
        <taxon>Candidatus Berkiella</taxon>
    </lineage>
</organism>
<gene>
    <name evidence="2" type="ORF">HT99x_015525</name>
    <name evidence="1" type="ORF">HT99x_03129</name>
</gene>
<dbReference type="InterPro" id="IPR027417">
    <property type="entry name" value="P-loop_NTPase"/>
</dbReference>
<keyword evidence="3" id="KW-1185">Reference proteome</keyword>
<proteinExistence type="predicted"/>